<keyword evidence="4 6" id="KW-1133">Transmembrane helix</keyword>
<keyword evidence="5 6" id="KW-0472">Membrane</keyword>
<feature type="transmembrane region" description="Helical" evidence="6">
    <location>
        <begin position="110"/>
        <end position="129"/>
    </location>
</feature>
<organism evidence="8 9">
    <name type="scientific">Streptomyces lonegramiae</name>
    <dbReference type="NCBI Taxonomy" id="3075524"/>
    <lineage>
        <taxon>Bacteria</taxon>
        <taxon>Bacillati</taxon>
        <taxon>Actinomycetota</taxon>
        <taxon>Actinomycetes</taxon>
        <taxon>Kitasatosporales</taxon>
        <taxon>Streptomycetaceae</taxon>
        <taxon>Streptomyces</taxon>
    </lineage>
</organism>
<feature type="transmembrane region" description="Helical" evidence="6">
    <location>
        <begin position="78"/>
        <end position="104"/>
    </location>
</feature>
<protein>
    <submittedName>
        <fullName evidence="8">MFS transporter</fullName>
    </submittedName>
</protein>
<dbReference type="InterPro" id="IPR011701">
    <property type="entry name" value="MFS"/>
</dbReference>
<sequence>MSSTSPRVNRLALAALAACLFVVVTAEYVVVGLLPELSGDLRVSVPTAGLLVTGYALAVTVGGPVVTALTLRAPRKGALLGLLGVFTAGNLVAASAGGFGLLMAARVLTALTHSTFFAITVVTAAAMVPEERRGRAVAFVSTGLNLATVLGAPLGTWIGNAHGWRATFWALGAVSALAFVAVARLVPAVRPDSAPRLRDGLAALRARRAVALLAVTLVAETGFFVVYTYIAPILGGVAGFGEGAVTVLLVVFGGGALVGNLVGGRLADRRPQSALRALIGALAAALAGFAVAGHWAATAAVTVFGLGVVAFALVPVLQTQAVAAAADAPTLAVSAYTSVFNLAIAAGSWLGGRVLDSGGLGLTALAPVGALVVLAGLGLTADTVFTGRAGVRPGRSEGADSARQAL</sequence>
<gene>
    <name evidence="8" type="ORF">RND15_43560</name>
</gene>
<dbReference type="InterPro" id="IPR020846">
    <property type="entry name" value="MFS_dom"/>
</dbReference>
<feature type="transmembrane region" description="Helical" evidence="6">
    <location>
        <begin position="274"/>
        <end position="292"/>
    </location>
</feature>
<reference evidence="8" key="1">
    <citation type="submission" date="2024-05" db="EMBL/GenBank/DDBJ databases">
        <title>30 novel species of actinomycetes from the DSMZ collection.</title>
        <authorList>
            <person name="Nouioui I."/>
        </authorList>
    </citation>
    <scope>NUCLEOTIDE SEQUENCE</scope>
    <source>
        <strain evidence="8">DSM 41529</strain>
    </source>
</reference>
<keyword evidence="2" id="KW-1003">Cell membrane</keyword>
<keyword evidence="3 6" id="KW-0812">Transmembrane</keyword>
<evidence type="ECO:0000256" key="6">
    <source>
        <dbReference type="SAM" id="Phobius"/>
    </source>
</evidence>
<feature type="transmembrane region" description="Helical" evidence="6">
    <location>
        <begin position="362"/>
        <end position="385"/>
    </location>
</feature>
<dbReference type="EMBL" id="JAVRFD010000034">
    <property type="protein sequence ID" value="MDT0549494.1"/>
    <property type="molecule type" value="Genomic_DNA"/>
</dbReference>
<proteinExistence type="predicted"/>
<feature type="transmembrane region" description="Helical" evidence="6">
    <location>
        <begin position="136"/>
        <end position="154"/>
    </location>
</feature>
<evidence type="ECO:0000259" key="7">
    <source>
        <dbReference type="PROSITE" id="PS50850"/>
    </source>
</evidence>
<comment type="caution">
    <text evidence="8">The sequence shown here is derived from an EMBL/GenBank/DDBJ whole genome shotgun (WGS) entry which is preliminary data.</text>
</comment>
<comment type="subcellular location">
    <subcellularLocation>
        <location evidence="1">Cell membrane</location>
        <topology evidence="1">Multi-pass membrane protein</topology>
    </subcellularLocation>
</comment>
<evidence type="ECO:0000256" key="2">
    <source>
        <dbReference type="ARBA" id="ARBA00022475"/>
    </source>
</evidence>
<dbReference type="SUPFAM" id="SSF103473">
    <property type="entry name" value="MFS general substrate transporter"/>
    <property type="match status" value="1"/>
</dbReference>
<evidence type="ECO:0000313" key="9">
    <source>
        <dbReference type="Proteomes" id="UP001180754"/>
    </source>
</evidence>
<dbReference type="Pfam" id="PF07690">
    <property type="entry name" value="MFS_1"/>
    <property type="match status" value="1"/>
</dbReference>
<dbReference type="PANTHER" id="PTHR43124">
    <property type="entry name" value="PURINE EFFLUX PUMP PBUE"/>
    <property type="match status" value="1"/>
</dbReference>
<evidence type="ECO:0000256" key="1">
    <source>
        <dbReference type="ARBA" id="ARBA00004651"/>
    </source>
</evidence>
<feature type="transmembrane region" description="Helical" evidence="6">
    <location>
        <begin position="50"/>
        <end position="71"/>
    </location>
</feature>
<feature type="transmembrane region" description="Helical" evidence="6">
    <location>
        <begin position="166"/>
        <end position="189"/>
    </location>
</feature>
<feature type="transmembrane region" description="Helical" evidence="6">
    <location>
        <begin position="210"/>
        <end position="231"/>
    </location>
</feature>
<evidence type="ECO:0000313" key="8">
    <source>
        <dbReference type="EMBL" id="MDT0549494.1"/>
    </source>
</evidence>
<feature type="transmembrane region" description="Helical" evidence="6">
    <location>
        <begin position="329"/>
        <end position="350"/>
    </location>
</feature>
<evidence type="ECO:0000256" key="5">
    <source>
        <dbReference type="ARBA" id="ARBA00023136"/>
    </source>
</evidence>
<dbReference type="PANTHER" id="PTHR43124:SF3">
    <property type="entry name" value="CHLORAMPHENICOL EFFLUX PUMP RV0191"/>
    <property type="match status" value="1"/>
</dbReference>
<evidence type="ECO:0000256" key="3">
    <source>
        <dbReference type="ARBA" id="ARBA00022692"/>
    </source>
</evidence>
<feature type="transmembrane region" description="Helical" evidence="6">
    <location>
        <begin position="298"/>
        <end position="317"/>
    </location>
</feature>
<keyword evidence="9" id="KW-1185">Reference proteome</keyword>
<accession>A0ABU2XVL3</accession>
<evidence type="ECO:0000256" key="4">
    <source>
        <dbReference type="ARBA" id="ARBA00022989"/>
    </source>
</evidence>
<feature type="domain" description="Major facilitator superfamily (MFS) profile" evidence="7">
    <location>
        <begin position="12"/>
        <end position="384"/>
    </location>
</feature>
<dbReference type="InterPro" id="IPR036259">
    <property type="entry name" value="MFS_trans_sf"/>
</dbReference>
<dbReference type="Proteomes" id="UP001180754">
    <property type="component" value="Unassembled WGS sequence"/>
</dbReference>
<feature type="transmembrane region" description="Helical" evidence="6">
    <location>
        <begin position="243"/>
        <end position="262"/>
    </location>
</feature>
<name>A0ABU2XVL3_9ACTN</name>
<dbReference type="Gene3D" id="1.20.1250.20">
    <property type="entry name" value="MFS general substrate transporter like domains"/>
    <property type="match status" value="1"/>
</dbReference>
<dbReference type="CDD" id="cd17324">
    <property type="entry name" value="MFS_NepI_like"/>
    <property type="match status" value="1"/>
</dbReference>
<dbReference type="InterPro" id="IPR050189">
    <property type="entry name" value="MFS_Efflux_Transporters"/>
</dbReference>
<dbReference type="PROSITE" id="PS50850">
    <property type="entry name" value="MFS"/>
    <property type="match status" value="1"/>
</dbReference>
<dbReference type="RefSeq" id="WP_311730055.1">
    <property type="nucleotide sequence ID" value="NZ_JAVRFD010000034.1"/>
</dbReference>